<name>A0A6A5T8B3_9PLEO</name>
<evidence type="ECO:0000313" key="2">
    <source>
        <dbReference type="Proteomes" id="UP000800035"/>
    </source>
</evidence>
<gene>
    <name evidence="1" type="ORF">CC80DRAFT_541015</name>
</gene>
<accession>A0A6A5T8B3</accession>
<dbReference type="EMBL" id="ML977060">
    <property type="protein sequence ID" value="KAF1948384.1"/>
    <property type="molecule type" value="Genomic_DNA"/>
</dbReference>
<protein>
    <submittedName>
        <fullName evidence="1">Uncharacterized protein</fullName>
    </submittedName>
</protein>
<evidence type="ECO:0000313" key="1">
    <source>
        <dbReference type="EMBL" id="KAF1948384.1"/>
    </source>
</evidence>
<dbReference type="Proteomes" id="UP000800035">
    <property type="component" value="Unassembled WGS sequence"/>
</dbReference>
<sequence>MAYLIHIPSPHYPRISNFLSSSTALPNPCALSSLHPLSTRMLHDFQSWGWKVKNLHLDAPSGTTSPTSLPIFPETLFVASLRGPGGANSWNMRNTWWEGYREADGKYGWTEKLVRIWETVHRKKLRRGRWRGLGKLGRGSGEEREMVGGLYERMEGGNEDGDGKGEEEGLEVLYRLADLEERVKNLRLEREEAPFPERVETGEKVYELEERIGRLRAVGRNRKETKRNSGEEWEVDKVSLLECLEIFDRLSELEERVRKVRERKTHPTTSFCERYWKPSLTFVGDVQPVK</sequence>
<dbReference type="AlphaFoldDB" id="A0A6A5T8B3"/>
<proteinExistence type="predicted"/>
<organism evidence="1 2">
    <name type="scientific">Byssothecium circinans</name>
    <dbReference type="NCBI Taxonomy" id="147558"/>
    <lineage>
        <taxon>Eukaryota</taxon>
        <taxon>Fungi</taxon>
        <taxon>Dikarya</taxon>
        <taxon>Ascomycota</taxon>
        <taxon>Pezizomycotina</taxon>
        <taxon>Dothideomycetes</taxon>
        <taxon>Pleosporomycetidae</taxon>
        <taxon>Pleosporales</taxon>
        <taxon>Massarineae</taxon>
        <taxon>Massarinaceae</taxon>
        <taxon>Byssothecium</taxon>
    </lineage>
</organism>
<reference evidence="1" key="1">
    <citation type="journal article" date="2020" name="Stud. Mycol.">
        <title>101 Dothideomycetes genomes: a test case for predicting lifestyles and emergence of pathogens.</title>
        <authorList>
            <person name="Haridas S."/>
            <person name="Albert R."/>
            <person name="Binder M."/>
            <person name="Bloem J."/>
            <person name="Labutti K."/>
            <person name="Salamov A."/>
            <person name="Andreopoulos B."/>
            <person name="Baker S."/>
            <person name="Barry K."/>
            <person name="Bills G."/>
            <person name="Bluhm B."/>
            <person name="Cannon C."/>
            <person name="Castanera R."/>
            <person name="Culley D."/>
            <person name="Daum C."/>
            <person name="Ezra D."/>
            <person name="Gonzalez J."/>
            <person name="Henrissat B."/>
            <person name="Kuo A."/>
            <person name="Liang C."/>
            <person name="Lipzen A."/>
            <person name="Lutzoni F."/>
            <person name="Magnuson J."/>
            <person name="Mondo S."/>
            <person name="Nolan M."/>
            <person name="Ohm R."/>
            <person name="Pangilinan J."/>
            <person name="Park H.-J."/>
            <person name="Ramirez L."/>
            <person name="Alfaro M."/>
            <person name="Sun H."/>
            <person name="Tritt A."/>
            <person name="Yoshinaga Y."/>
            <person name="Zwiers L.-H."/>
            <person name="Turgeon B."/>
            <person name="Goodwin S."/>
            <person name="Spatafora J."/>
            <person name="Crous P."/>
            <person name="Grigoriev I."/>
        </authorList>
    </citation>
    <scope>NUCLEOTIDE SEQUENCE</scope>
    <source>
        <strain evidence="1">CBS 675.92</strain>
    </source>
</reference>
<keyword evidence="2" id="KW-1185">Reference proteome</keyword>